<dbReference type="EMBL" id="KB096716">
    <property type="protein sequence ID" value="ESO02789.1"/>
    <property type="molecule type" value="Genomic_DNA"/>
</dbReference>
<keyword evidence="3" id="KW-1185">Reference proteome</keyword>
<accession>T1F7S6</accession>
<dbReference type="EMBL" id="AMQM01004847">
    <property type="status" value="NOT_ANNOTATED_CDS"/>
    <property type="molecule type" value="Genomic_DNA"/>
</dbReference>
<dbReference type="EnsemblMetazoa" id="HelroT174207">
    <property type="protein sequence ID" value="HelroP174207"/>
    <property type="gene ID" value="HelroG174207"/>
</dbReference>
<dbReference type="CTD" id="20204875"/>
<reference evidence="2" key="3">
    <citation type="submission" date="2015-06" db="UniProtKB">
        <authorList>
            <consortium name="EnsemblMetazoa"/>
        </authorList>
    </citation>
    <scope>IDENTIFICATION</scope>
</reference>
<evidence type="ECO:0000313" key="1">
    <source>
        <dbReference type="EMBL" id="ESO02789.1"/>
    </source>
</evidence>
<dbReference type="OrthoDB" id="2016582at2759"/>
<protein>
    <submittedName>
        <fullName evidence="1 2">Uncharacterized protein</fullName>
    </submittedName>
</protein>
<name>T1F7S6_HELRO</name>
<organism evidence="2 3">
    <name type="scientific">Helobdella robusta</name>
    <name type="common">Californian leech</name>
    <dbReference type="NCBI Taxonomy" id="6412"/>
    <lineage>
        <taxon>Eukaryota</taxon>
        <taxon>Metazoa</taxon>
        <taxon>Spiralia</taxon>
        <taxon>Lophotrochozoa</taxon>
        <taxon>Annelida</taxon>
        <taxon>Clitellata</taxon>
        <taxon>Hirudinea</taxon>
        <taxon>Rhynchobdellida</taxon>
        <taxon>Glossiphoniidae</taxon>
        <taxon>Helobdella</taxon>
    </lineage>
</organism>
<dbReference type="RefSeq" id="XP_009019003.1">
    <property type="nucleotide sequence ID" value="XM_009020755.1"/>
</dbReference>
<evidence type="ECO:0000313" key="3">
    <source>
        <dbReference type="Proteomes" id="UP000015101"/>
    </source>
</evidence>
<proteinExistence type="predicted"/>
<gene>
    <name evidence="2" type="primary">20204875</name>
    <name evidence="1" type="ORF">HELRODRAFT_174207</name>
</gene>
<sequence length="150" mass="17087">MAPVLHKRIFCFNHYELKPAGKLPQHEEKEKELECPSSIKTGGRPTCGRVYRTFAFVFPHRTHQRRVKIAFDRVSHSSIHDALIIIRSVHFLRTSIFVNVTVLGKFDGALSSLVATRASHEKINKYDRALSSLEFLPVCIEVLGLMDNNT</sequence>
<dbReference type="Proteomes" id="UP000015101">
    <property type="component" value="Unassembled WGS sequence"/>
</dbReference>
<reference evidence="1 3" key="2">
    <citation type="journal article" date="2013" name="Nature">
        <title>Insights into bilaterian evolution from three spiralian genomes.</title>
        <authorList>
            <person name="Simakov O."/>
            <person name="Marletaz F."/>
            <person name="Cho S.J."/>
            <person name="Edsinger-Gonzales E."/>
            <person name="Havlak P."/>
            <person name="Hellsten U."/>
            <person name="Kuo D.H."/>
            <person name="Larsson T."/>
            <person name="Lv J."/>
            <person name="Arendt D."/>
            <person name="Savage R."/>
            <person name="Osoegawa K."/>
            <person name="de Jong P."/>
            <person name="Grimwood J."/>
            <person name="Chapman J.A."/>
            <person name="Shapiro H."/>
            <person name="Aerts A."/>
            <person name="Otillar R.P."/>
            <person name="Terry A.Y."/>
            <person name="Boore J.L."/>
            <person name="Grigoriev I.V."/>
            <person name="Lindberg D.R."/>
            <person name="Seaver E.C."/>
            <person name="Weisblat D.A."/>
            <person name="Putnam N.H."/>
            <person name="Rokhsar D.S."/>
        </authorList>
    </citation>
    <scope>NUCLEOTIDE SEQUENCE</scope>
</reference>
<dbReference type="HOGENOM" id="CLU_1742538_0_0_1"/>
<dbReference type="KEGG" id="hro:HELRODRAFT_174207"/>
<dbReference type="InParanoid" id="T1F7S6"/>
<dbReference type="AlphaFoldDB" id="T1F7S6"/>
<dbReference type="GeneID" id="20204875"/>
<reference evidence="3" key="1">
    <citation type="submission" date="2012-12" db="EMBL/GenBank/DDBJ databases">
        <authorList>
            <person name="Hellsten U."/>
            <person name="Grimwood J."/>
            <person name="Chapman J.A."/>
            <person name="Shapiro H."/>
            <person name="Aerts A."/>
            <person name="Otillar R.P."/>
            <person name="Terry A.Y."/>
            <person name="Boore J.L."/>
            <person name="Simakov O."/>
            <person name="Marletaz F."/>
            <person name="Cho S.-J."/>
            <person name="Edsinger-Gonzales E."/>
            <person name="Havlak P."/>
            <person name="Kuo D.-H."/>
            <person name="Larsson T."/>
            <person name="Lv J."/>
            <person name="Arendt D."/>
            <person name="Savage R."/>
            <person name="Osoegawa K."/>
            <person name="de Jong P."/>
            <person name="Lindberg D.R."/>
            <person name="Seaver E.C."/>
            <person name="Weisblat D.A."/>
            <person name="Putnam N.H."/>
            <person name="Grigoriev I.V."/>
            <person name="Rokhsar D.S."/>
        </authorList>
    </citation>
    <scope>NUCLEOTIDE SEQUENCE</scope>
</reference>
<evidence type="ECO:0000313" key="2">
    <source>
        <dbReference type="EnsemblMetazoa" id="HelroP174207"/>
    </source>
</evidence>